<comment type="caution">
    <text evidence="3">The sequence shown here is derived from an EMBL/GenBank/DDBJ whole genome shotgun (WGS) entry which is preliminary data.</text>
</comment>
<keyword evidence="2" id="KW-0812">Transmembrane</keyword>
<feature type="transmembrane region" description="Helical" evidence="2">
    <location>
        <begin position="79"/>
        <end position="98"/>
    </location>
</feature>
<accession>A0A9W7L7F7</accession>
<feature type="transmembrane region" description="Helical" evidence="2">
    <location>
        <begin position="249"/>
        <end position="267"/>
    </location>
</feature>
<dbReference type="OrthoDB" id="10353040at2759"/>
<evidence type="ECO:0000313" key="3">
    <source>
        <dbReference type="EMBL" id="GMI35510.1"/>
    </source>
</evidence>
<dbReference type="EMBL" id="BRYA01000055">
    <property type="protein sequence ID" value="GMI35510.1"/>
    <property type="molecule type" value="Genomic_DNA"/>
</dbReference>
<feature type="transmembrane region" description="Helical" evidence="2">
    <location>
        <begin position="207"/>
        <end position="229"/>
    </location>
</feature>
<gene>
    <name evidence="3" type="ORF">TrCOL_g10328</name>
</gene>
<keyword evidence="2" id="KW-0472">Membrane</keyword>
<proteinExistence type="predicted"/>
<evidence type="ECO:0000313" key="4">
    <source>
        <dbReference type="Proteomes" id="UP001165065"/>
    </source>
</evidence>
<feature type="compositionally biased region" description="Acidic residues" evidence="1">
    <location>
        <begin position="528"/>
        <end position="537"/>
    </location>
</feature>
<evidence type="ECO:0000256" key="2">
    <source>
        <dbReference type="SAM" id="Phobius"/>
    </source>
</evidence>
<sequence>MGGFDSTTELVDYVCKTSSATDYVPVCPFPFINHGWGSIIKFRHTDFSEAAVADIVLDDCSITYAESLSKWGIFEESCIYMTLNLVCALLCFQLLMVLSKERKLKAKGARNVVVRNRGGGGGGGGSFCGWMSRSTITEKVCLGNAIISLFHSAAWLDFYGYFNILPFVVASALKAVCAAGFVLICAALITQWIWIMEIAAIVKKRKFAIILIKWLSIIAAVSEISLSIVECRITNEEGAWDGSVNVVKSSIYLVAILNLFVQSWIYLRAINRILYVRRSSGGREGQSNDAYYAMKRYFRGMCVCVASGILFKLNNVVRNFGVTLRMRPPCEAYYLSVVALVFFLAQIALLWAQRLAYVNIKKKQNERKSGKGGKLVGFDKNDNLIGKRITAERISLPLPHPVTSPKVIEGGRERGEAAVPLLGERSGALPLVSSAMSHTPEHIAFVASSPSVMGEPTLEQIVKSNPSSRQVSREVEVEVGGGNGEEGVGEGEGEGGNNRDPFLRKRSTSGGSGISGVSGVSGTPSIDLDMDVEEGGVEDTSSRQNYLV</sequence>
<keyword evidence="4" id="KW-1185">Reference proteome</keyword>
<feature type="transmembrane region" description="Helical" evidence="2">
    <location>
        <begin position="168"/>
        <end position="195"/>
    </location>
</feature>
<dbReference type="Proteomes" id="UP001165065">
    <property type="component" value="Unassembled WGS sequence"/>
</dbReference>
<evidence type="ECO:0000256" key="1">
    <source>
        <dbReference type="SAM" id="MobiDB-lite"/>
    </source>
</evidence>
<feature type="region of interest" description="Disordered" evidence="1">
    <location>
        <begin position="463"/>
        <end position="548"/>
    </location>
</feature>
<feature type="transmembrane region" description="Helical" evidence="2">
    <location>
        <begin position="140"/>
        <end position="162"/>
    </location>
</feature>
<protein>
    <submittedName>
        <fullName evidence="3">Uncharacterized protein</fullName>
    </submittedName>
</protein>
<organism evidence="3 4">
    <name type="scientific">Triparma columacea</name>
    <dbReference type="NCBI Taxonomy" id="722753"/>
    <lineage>
        <taxon>Eukaryota</taxon>
        <taxon>Sar</taxon>
        <taxon>Stramenopiles</taxon>
        <taxon>Ochrophyta</taxon>
        <taxon>Bolidophyceae</taxon>
        <taxon>Parmales</taxon>
        <taxon>Triparmaceae</taxon>
        <taxon>Triparma</taxon>
    </lineage>
</organism>
<name>A0A9W7L7F7_9STRA</name>
<reference evidence="4" key="1">
    <citation type="journal article" date="2023" name="Commun. Biol.">
        <title>Genome analysis of Parmales, the sister group of diatoms, reveals the evolutionary specialization of diatoms from phago-mixotrophs to photoautotrophs.</title>
        <authorList>
            <person name="Ban H."/>
            <person name="Sato S."/>
            <person name="Yoshikawa S."/>
            <person name="Yamada K."/>
            <person name="Nakamura Y."/>
            <person name="Ichinomiya M."/>
            <person name="Sato N."/>
            <person name="Blanc-Mathieu R."/>
            <person name="Endo H."/>
            <person name="Kuwata A."/>
            <person name="Ogata H."/>
        </authorList>
    </citation>
    <scope>NUCLEOTIDE SEQUENCE [LARGE SCALE GENOMIC DNA]</scope>
</reference>
<feature type="compositionally biased region" description="Low complexity" evidence="1">
    <location>
        <begin position="517"/>
        <end position="526"/>
    </location>
</feature>
<feature type="transmembrane region" description="Helical" evidence="2">
    <location>
        <begin position="297"/>
        <end position="313"/>
    </location>
</feature>
<feature type="transmembrane region" description="Helical" evidence="2">
    <location>
        <begin position="333"/>
        <end position="352"/>
    </location>
</feature>
<keyword evidence="2" id="KW-1133">Transmembrane helix</keyword>
<dbReference type="AlphaFoldDB" id="A0A9W7L7F7"/>